<feature type="compositionally biased region" description="Basic and acidic residues" evidence="1">
    <location>
        <begin position="1107"/>
        <end position="1124"/>
    </location>
</feature>
<feature type="compositionally biased region" description="Polar residues" evidence="1">
    <location>
        <begin position="1226"/>
        <end position="1236"/>
    </location>
</feature>
<dbReference type="InterPro" id="IPR052429">
    <property type="entry name" value="BAH_domain_protein"/>
</dbReference>
<feature type="compositionally biased region" description="Basic and acidic residues" evidence="1">
    <location>
        <begin position="1200"/>
        <end position="1214"/>
    </location>
</feature>
<dbReference type="Pfam" id="PF24912">
    <property type="entry name" value="SH3_TNRC18"/>
    <property type="match status" value="1"/>
</dbReference>
<dbReference type="Pfam" id="PF01426">
    <property type="entry name" value="BAH"/>
    <property type="match status" value="1"/>
</dbReference>
<dbReference type="CDD" id="cd20469">
    <property type="entry name" value="Tudor_TNRC18"/>
    <property type="match status" value="1"/>
</dbReference>
<feature type="compositionally biased region" description="Basic residues" evidence="1">
    <location>
        <begin position="1215"/>
        <end position="1225"/>
    </location>
</feature>
<feature type="compositionally biased region" description="Basic and acidic residues" evidence="1">
    <location>
        <begin position="1405"/>
        <end position="1429"/>
    </location>
</feature>
<dbReference type="Gene3D" id="2.30.30.140">
    <property type="match status" value="1"/>
</dbReference>
<feature type="region of interest" description="Disordered" evidence="1">
    <location>
        <begin position="1016"/>
        <end position="1056"/>
    </location>
</feature>
<dbReference type="GO" id="GO:0003682">
    <property type="term" value="F:chromatin binding"/>
    <property type="evidence" value="ECO:0007669"/>
    <property type="project" value="InterPro"/>
</dbReference>
<feature type="compositionally biased region" description="Basic residues" evidence="1">
    <location>
        <begin position="1342"/>
        <end position="1359"/>
    </location>
</feature>
<organism evidence="2">
    <name type="scientific">Magallana gigas</name>
    <name type="common">Pacific oyster</name>
    <name type="synonym">Crassostrea gigas</name>
    <dbReference type="NCBI Taxonomy" id="29159"/>
    <lineage>
        <taxon>Eukaryota</taxon>
        <taxon>Metazoa</taxon>
        <taxon>Spiralia</taxon>
        <taxon>Lophotrochozoa</taxon>
        <taxon>Mollusca</taxon>
        <taxon>Bivalvia</taxon>
        <taxon>Autobranchia</taxon>
        <taxon>Pteriomorphia</taxon>
        <taxon>Ostreida</taxon>
        <taxon>Ostreoidea</taxon>
        <taxon>Ostreidae</taxon>
        <taxon>Magallana</taxon>
    </lineage>
</organism>
<feature type="region of interest" description="Disordered" evidence="1">
    <location>
        <begin position="1944"/>
        <end position="1994"/>
    </location>
</feature>
<feature type="region of interest" description="Disordered" evidence="1">
    <location>
        <begin position="1882"/>
        <end position="1930"/>
    </location>
</feature>
<dbReference type="PANTHER" id="PTHR12505:SF24">
    <property type="entry name" value="PROTEIN WINGED EYE"/>
    <property type="match status" value="1"/>
</dbReference>
<feature type="region of interest" description="Disordered" evidence="1">
    <location>
        <begin position="1677"/>
        <end position="1733"/>
    </location>
</feature>
<reference evidence="2" key="1">
    <citation type="journal article" date="2012" name="Nature">
        <title>The oyster genome reveals stress adaptation and complexity of shell formation.</title>
        <authorList>
            <person name="Zhang G."/>
            <person name="Fang X."/>
            <person name="Guo X."/>
            <person name="Li L."/>
            <person name="Luo R."/>
            <person name="Xu F."/>
            <person name="Yang P."/>
            <person name="Zhang L."/>
            <person name="Wang X."/>
            <person name="Qi H."/>
            <person name="Xiong Z."/>
            <person name="Que H."/>
            <person name="Xie Y."/>
            <person name="Holland P.W."/>
            <person name="Paps J."/>
            <person name="Zhu Y."/>
            <person name="Wu F."/>
            <person name="Chen Y."/>
            <person name="Wang J."/>
            <person name="Peng C."/>
            <person name="Meng J."/>
            <person name="Yang L."/>
            <person name="Liu J."/>
            <person name="Wen B."/>
            <person name="Zhang N."/>
            <person name="Huang Z."/>
            <person name="Zhu Q."/>
            <person name="Feng Y."/>
            <person name="Mount A."/>
            <person name="Hedgecock D."/>
            <person name="Xu Z."/>
            <person name="Liu Y."/>
            <person name="Domazet-Loso T."/>
            <person name="Du Y."/>
            <person name="Sun X."/>
            <person name="Zhang S."/>
            <person name="Liu B."/>
            <person name="Cheng P."/>
            <person name="Jiang X."/>
            <person name="Li J."/>
            <person name="Fan D."/>
            <person name="Wang W."/>
            <person name="Fu W."/>
            <person name="Wang T."/>
            <person name="Wang B."/>
            <person name="Zhang J."/>
            <person name="Peng Z."/>
            <person name="Li Y."/>
            <person name="Li N."/>
            <person name="Wang J."/>
            <person name="Chen M."/>
            <person name="He Y."/>
            <person name="Tan F."/>
            <person name="Song X."/>
            <person name="Zheng Q."/>
            <person name="Huang R."/>
            <person name="Yang H."/>
            <person name="Du X."/>
            <person name="Chen L."/>
            <person name="Yang M."/>
            <person name="Gaffney P.M."/>
            <person name="Wang S."/>
            <person name="Luo L."/>
            <person name="She Z."/>
            <person name="Ming Y."/>
            <person name="Huang W."/>
            <person name="Zhang S."/>
            <person name="Huang B."/>
            <person name="Zhang Y."/>
            <person name="Qu T."/>
            <person name="Ni P."/>
            <person name="Miao G."/>
            <person name="Wang J."/>
            <person name="Wang Q."/>
            <person name="Steinberg C.E."/>
            <person name="Wang H."/>
            <person name="Li N."/>
            <person name="Qian L."/>
            <person name="Zhang G."/>
            <person name="Li Y."/>
            <person name="Yang H."/>
            <person name="Liu X."/>
            <person name="Wang J."/>
            <person name="Yin Y."/>
            <person name="Wang J."/>
        </authorList>
    </citation>
    <scope>NUCLEOTIDE SEQUENCE [LARGE SCALE GENOMIC DNA]</scope>
    <source>
        <strain evidence="2">05x7-T-G4-1.051#20</strain>
    </source>
</reference>
<evidence type="ECO:0000256" key="1">
    <source>
        <dbReference type="SAM" id="MobiDB-lite"/>
    </source>
</evidence>
<feature type="compositionally biased region" description="Basic and acidic residues" evidence="1">
    <location>
        <begin position="1237"/>
        <end position="1254"/>
    </location>
</feature>
<dbReference type="SMART" id="SM00333">
    <property type="entry name" value="TUDOR"/>
    <property type="match status" value="1"/>
</dbReference>
<dbReference type="CDD" id="cd04714">
    <property type="entry name" value="BAH_BAHCC1"/>
    <property type="match status" value="1"/>
</dbReference>
<accession>K1RC25</accession>
<feature type="compositionally biased region" description="Low complexity" evidence="1">
    <location>
        <begin position="166"/>
        <end position="186"/>
    </location>
</feature>
<feature type="compositionally biased region" description="Basic and acidic residues" evidence="1">
    <location>
        <begin position="1374"/>
        <end position="1388"/>
    </location>
</feature>
<feature type="region of interest" description="Disordered" evidence="1">
    <location>
        <begin position="1342"/>
        <end position="1458"/>
    </location>
</feature>
<feature type="compositionally biased region" description="Low complexity" evidence="1">
    <location>
        <begin position="317"/>
        <end position="341"/>
    </location>
</feature>
<feature type="region of interest" description="Disordered" evidence="1">
    <location>
        <begin position="317"/>
        <end position="348"/>
    </location>
</feature>
<feature type="compositionally biased region" description="Basic and acidic residues" evidence="1">
    <location>
        <begin position="1029"/>
        <end position="1046"/>
    </location>
</feature>
<dbReference type="Gene3D" id="2.30.30.490">
    <property type="match status" value="1"/>
</dbReference>
<feature type="compositionally biased region" description="Polar residues" evidence="1">
    <location>
        <begin position="1016"/>
        <end position="1028"/>
    </location>
</feature>
<feature type="region of interest" description="Disordered" evidence="1">
    <location>
        <begin position="166"/>
        <end position="248"/>
    </location>
</feature>
<dbReference type="InParanoid" id="K1RC25"/>
<gene>
    <name evidence="2" type="ORF">CGI_10026785</name>
</gene>
<evidence type="ECO:0000313" key="2">
    <source>
        <dbReference type="EMBL" id="EKC41194.1"/>
    </source>
</evidence>
<name>K1RC25_MAGGI</name>
<feature type="region of interest" description="Disordered" evidence="1">
    <location>
        <begin position="1614"/>
        <end position="1645"/>
    </location>
</feature>
<feature type="region of interest" description="Disordered" evidence="1">
    <location>
        <begin position="445"/>
        <end position="479"/>
    </location>
</feature>
<dbReference type="PANTHER" id="PTHR12505">
    <property type="entry name" value="PHD FINGER TRANSCRIPTION FACTOR"/>
    <property type="match status" value="1"/>
</dbReference>
<feature type="compositionally biased region" description="Basic and acidic residues" evidence="1">
    <location>
        <begin position="1965"/>
        <end position="1987"/>
    </location>
</feature>
<dbReference type="SMART" id="SM00439">
    <property type="entry name" value="BAH"/>
    <property type="match status" value="1"/>
</dbReference>
<protein>
    <submittedName>
        <fullName evidence="2">BAH and coiled-coil domain-containing protein 1</fullName>
    </submittedName>
</protein>
<feature type="compositionally biased region" description="Basic and acidic residues" evidence="1">
    <location>
        <begin position="460"/>
        <end position="477"/>
    </location>
</feature>
<dbReference type="EMBL" id="JH823249">
    <property type="protein sequence ID" value="EKC41194.1"/>
    <property type="molecule type" value="Genomic_DNA"/>
</dbReference>
<dbReference type="InterPro" id="IPR002999">
    <property type="entry name" value="Tudor"/>
</dbReference>
<feature type="compositionally biased region" description="Acidic residues" evidence="1">
    <location>
        <begin position="1430"/>
        <end position="1443"/>
    </location>
</feature>
<dbReference type="Pfam" id="PF21744">
    <property type="entry name" value="BAHCC1-like_Tudor"/>
    <property type="match status" value="1"/>
</dbReference>
<feature type="region of interest" description="Disordered" evidence="1">
    <location>
        <begin position="498"/>
        <end position="524"/>
    </location>
</feature>
<proteinExistence type="predicted"/>
<feature type="region of interest" description="Disordered" evidence="1">
    <location>
        <begin position="563"/>
        <end position="686"/>
    </location>
</feature>
<feature type="compositionally biased region" description="Basic and acidic residues" evidence="1">
    <location>
        <begin position="194"/>
        <end position="242"/>
    </location>
</feature>
<dbReference type="InterPro" id="IPR001025">
    <property type="entry name" value="BAH_dom"/>
</dbReference>
<feature type="compositionally biased region" description="Low complexity" evidence="1">
    <location>
        <begin position="505"/>
        <end position="518"/>
    </location>
</feature>
<dbReference type="InterPro" id="IPR056841">
    <property type="entry name" value="TNRC18_BAHCC1-like_SH3"/>
</dbReference>
<feature type="compositionally biased region" description="Basic and acidic residues" evidence="1">
    <location>
        <begin position="1723"/>
        <end position="1733"/>
    </location>
</feature>
<dbReference type="InterPro" id="IPR048924">
    <property type="entry name" value="BAHCC1-like_Tudor"/>
</dbReference>
<feature type="compositionally biased region" description="Basic residues" evidence="1">
    <location>
        <begin position="627"/>
        <end position="641"/>
    </location>
</feature>
<feature type="compositionally biased region" description="Basic and acidic residues" evidence="1">
    <location>
        <begin position="1444"/>
        <end position="1458"/>
    </location>
</feature>
<dbReference type="InterPro" id="IPR043151">
    <property type="entry name" value="BAH_sf"/>
</dbReference>
<feature type="region of interest" description="Disordered" evidence="1">
    <location>
        <begin position="1194"/>
        <end position="1254"/>
    </location>
</feature>
<feature type="region of interest" description="Disordered" evidence="1">
    <location>
        <begin position="1078"/>
        <end position="1165"/>
    </location>
</feature>
<sequence>MDAPVDFSLDRARILNGNITPYNGSNFNDSGRSASVGGGGGCVQDLNRGSTTPSTSGDFHRYFHPAGVTLGPQGATMHPMMHSYLAGNTGGIPDHLKALLPDYYAPHSEGLPRYMFPGPGFIPPYLPSYMSATDSLSLFAHSAGSSPYHRIYDLHKEAALYHGASRSGLYSPPSSSTSSSTSGRLSTDQALNAFKRDSKSADSKRSLDLSKHGSRNEETALSKVKCSKDHDKKDERTNKRQCELSPTRGKKAKILKTLETDIKKQDKISPKENLSALDSNLASSEIKVTNEDSKKVDKDGVLVDLSIKIPKSEIISPKAVKTSPTSSVTSSEEKSSPNSNSDSKLDEDHTAMTTKTTTTFSMPYYHSIYSHSQPEGNTDGKKVHAPTFTPEIVTLPSVVPISSLPVQTIACDMRIKKEKTSSSYSCCNQSSVVIPNAALTCQISPKSQKTTASKPVESQEPFKTECNKRKGKDKSTCGKDVSFDGDVDKHLKKTEDYCQSNVMQSSKSSNKGKPNSSKLPYNENSKSELCDEITDMIKKTKSQPSETLCEKLSIKPKRKLVTSCITPKEHNTETPNDSEPDDQKDSTGSVAVNLVKEKSSDASVTRAENQNTDSNVQDNVVSDVPSKKKTGKQSGKRHSGKLKSSLEDGTGMSNIPIGIAVAQKREDKKTNKPGSANGTGVAWADDPSARHFTSPWLQSGHSTLGQSPWLSQLPAYNLNTSIPTTTNSIEGNQLPLSIPPGYKLIQDSVGQLLLIPSTNLSDMYDPHRLWAFPGSHTPQIQQIFTAQQAPLQPQVIGSTADSLGVSYSQAFQTMYQPRGDQINDKKNVPILPSKVDDEVLEKDSPKVKKEIPTNVDLEKDKTEAVKEEVPAAKVRPTSNQVAFPPAFNTAAVADAPCTLSVVQAVKAVTSLVQSRGTSPMIPGNECEDTPQDNIEDVHQNNELSSMQPPTVCSKGVTAVQTESIQKLPETDSKSKTKKVASVMTCSADNVGSHQASVSLPTTTVIGDVTIVEMTPDTKSQLHKISTNNDQDKKETNSDIMPRKAEQDNGNYNPFLDPQILQAADGLELLSALAEQRAKFASPENEETQSKQTDAKDQTESKTPTKTNTKDTTKTKSVEKKEPKPAAKQVRKKSISRTRSLPPAKTDCKTEGGSYYTSSGLRIPQGDDEINAIELDMRIRLAELQRLYKEKQKLYAKLQPKKSEKEKDRVDDKQRGPGRPRKRQHHSGSSNDNVNSGEKTKIKEPPVKKKKQAEELVDRVFRKTGGGFGMPLSKKLKANAMAALFKTQSGFTMKRKGSTSGSHAAENQDKHFHFGDSGFATSSNKTLEFKDNLFGSAMKMFKKIKKSSSHSHEKEKHKHKYQDGLSMLANYAVSHQKDHERSSFRDLHENSNTSHKKQKDKKRREEKRDQDQKESRRDEKDLFAVGKHEDEDGDDEEEEEEEEENSRTEDRSNFCKTEHGVQSVLESKDTVDFESLSILTKLHESTNNESKATGFGIRYCSSSLFQIPRKRARMKIKALLIAATRRENREDLENAPQINPKMELSELNSICKIQKHSKETIVAKTAKNFRLFQLQNFHEQEKDKEKKIKLENQETLKPIYLDEEWLRRRSERIFLSDPSPQPSPNYTPLTQQQIKPTGQQQTTATPKITKVAKPHTNQAKLQKAKSIKELTDKVKKKYSKTLQKSCDRSEKRPLHKKQPKSKAFIDTDSSESESDADNIPLSVLRDRPHTPEPKTCTIDKDELVDGLRVLVFKDGLFYEGAVKGIRPPDVYGVVIDNARGNRPYIYSQEEILKEAILDVRPQSSKVLKEGTRICAYWSQQFSCLYPGTISKASPNPHSDKSCINVEFDDGDSGRIPLDHIRMLPRDYPVVSYDPNPLLLIGKRRRHTTSESVESSTTKISERSESTESKPAQKRGPGRPPKAKPDKKEDEECDIDVCGLDDDINDVFSSSSANSNQRNDSQSNNLNDERKSDKSKTEKAKKEKVKDSAKSNQDQAFVPARQLWEWSGKSTKRPGMKGKAKKEFYRSIIRGKEHISVGDCAVFLSTGRPHLPYVGRIDSMWEAWGGQMVVKVKWFYHPEETRGGKKLHDMKGALFQSPHIDENDVQTISHKCEVLSYTEYGKTQRPDSHVTKETDVYYLAGTYEPTIGLLKFEKDVM</sequence>
<feature type="compositionally biased region" description="Low complexity" evidence="1">
    <location>
        <begin position="1944"/>
        <end position="1964"/>
    </location>
</feature>
<dbReference type="PROSITE" id="PS51038">
    <property type="entry name" value="BAH"/>
    <property type="match status" value="1"/>
</dbReference>
<feature type="compositionally biased region" description="Low complexity" evidence="1">
    <location>
        <begin position="1629"/>
        <end position="1642"/>
    </location>
</feature>
<dbReference type="HOGENOM" id="CLU_231722_0_0_1"/>
<feature type="compositionally biased region" description="Basic residues" evidence="1">
    <location>
        <begin position="1393"/>
        <end position="1404"/>
    </location>
</feature>
<feature type="compositionally biased region" description="Low complexity" evidence="1">
    <location>
        <begin position="609"/>
        <end position="624"/>
    </location>
</feature>